<dbReference type="EMBL" id="JAPMUA010000002">
    <property type="protein sequence ID" value="MDG3585640.1"/>
    <property type="molecule type" value="Genomic_DNA"/>
</dbReference>
<proteinExistence type="predicted"/>
<comment type="caution">
    <text evidence="2">The sequence shown here is derived from an EMBL/GenBank/DDBJ whole genome shotgun (WGS) entry which is preliminary data.</text>
</comment>
<dbReference type="Proteomes" id="UP001153642">
    <property type="component" value="Unassembled WGS sequence"/>
</dbReference>
<gene>
    <name evidence="2" type="ORF">OSR52_07135</name>
</gene>
<dbReference type="InterPro" id="IPR014973">
    <property type="entry name" value="DUF1835"/>
</dbReference>
<evidence type="ECO:0000313" key="2">
    <source>
        <dbReference type="EMBL" id="MDG3585640.1"/>
    </source>
</evidence>
<organism evidence="2 3">
    <name type="scientific">Galbibacter pacificus</name>
    <dbReference type="NCBI Taxonomy" id="2996052"/>
    <lineage>
        <taxon>Bacteria</taxon>
        <taxon>Pseudomonadati</taxon>
        <taxon>Bacteroidota</taxon>
        <taxon>Flavobacteriia</taxon>
        <taxon>Flavobacteriales</taxon>
        <taxon>Flavobacteriaceae</taxon>
        <taxon>Galbibacter</taxon>
    </lineage>
</organism>
<evidence type="ECO:0000313" key="3">
    <source>
        <dbReference type="Proteomes" id="UP001153642"/>
    </source>
</evidence>
<reference evidence="2" key="1">
    <citation type="submission" date="2022-11" db="EMBL/GenBank/DDBJ databases">
        <title>High-quality draft genome sequence of Galbibacter sp. strain CMA-7.</title>
        <authorList>
            <person name="Wei L."/>
            <person name="Dong C."/>
            <person name="Shao Z."/>
        </authorList>
    </citation>
    <scope>NUCLEOTIDE SEQUENCE</scope>
    <source>
        <strain evidence="2">CMA-7</strain>
    </source>
</reference>
<protein>
    <submittedName>
        <fullName evidence="2">DUF1835 domain-containing protein</fullName>
    </submittedName>
</protein>
<evidence type="ECO:0000259" key="1">
    <source>
        <dbReference type="Pfam" id="PF08874"/>
    </source>
</evidence>
<keyword evidence="3" id="KW-1185">Reference proteome</keyword>
<sequence>MAKTLHITNGDSFTSILKKLDISGDIITWREMLCEGKTINEVGSESFWRQRYEFLNRTYKISKDTFINRTLKEYRNLCNQKSQEEIVLWFEYDLFCQVNMMAVLSWLKKNRPDADIFLACSGNQDNSEKLYGLAELSKEQLKKLYENKVLLSKDDIEYGDYIWQLYCENNPIRLQNAIKQNQSQLSYLSKAIEAHLHRFPSLKNGLNELENKMLQKTIQQKPESKDQLVVEMLKDQGLYGFGDMQFTKMANSLRPLFRSFNPAKLTKTGVKVAEKIENYYPNIRNEKEYLGGTPKYSFLFLDDSSQLLKL</sequence>
<name>A0ABT6FQY1_9FLAO</name>
<accession>A0ABT6FQY1</accession>
<dbReference type="RefSeq" id="WP_277899098.1">
    <property type="nucleotide sequence ID" value="NZ_JAPMUA010000002.1"/>
</dbReference>
<dbReference type="Pfam" id="PF08874">
    <property type="entry name" value="DUF1835"/>
    <property type="match status" value="1"/>
</dbReference>
<feature type="domain" description="DUF1835" evidence="1">
    <location>
        <begin position="5"/>
        <end position="110"/>
    </location>
</feature>